<evidence type="ECO:0000313" key="2">
    <source>
        <dbReference type="Proteomes" id="UP000697710"/>
    </source>
</evidence>
<name>A0A956M061_UNCEI</name>
<dbReference type="AlphaFoldDB" id="A0A956M061"/>
<feature type="non-terminal residue" evidence="1">
    <location>
        <position position="143"/>
    </location>
</feature>
<reference evidence="1" key="2">
    <citation type="journal article" date="2021" name="Microbiome">
        <title>Successional dynamics and alternative stable states in a saline activated sludge microbial community over 9 years.</title>
        <authorList>
            <person name="Wang Y."/>
            <person name="Ye J."/>
            <person name="Ju F."/>
            <person name="Liu L."/>
            <person name="Boyd J.A."/>
            <person name="Deng Y."/>
            <person name="Parks D.H."/>
            <person name="Jiang X."/>
            <person name="Yin X."/>
            <person name="Woodcroft B.J."/>
            <person name="Tyson G.W."/>
            <person name="Hugenholtz P."/>
            <person name="Polz M.F."/>
            <person name="Zhang T."/>
        </authorList>
    </citation>
    <scope>NUCLEOTIDE SEQUENCE</scope>
    <source>
        <strain evidence="1">HKST-UBA01</strain>
    </source>
</reference>
<sequence>MRRPLFRRESTLLLVTIVMLGLGGEAVTRLIHTFHPLYEDKLAIYRGHPIFHHWRLPDQHTVWRSWEFTTSQRTNRFGMAGPDVALDHPPGVERIALIGDSFIEGFSTQEDERITRVLERLLNERAREEVSNPETVAGASEGL</sequence>
<evidence type="ECO:0008006" key="3">
    <source>
        <dbReference type="Google" id="ProtNLM"/>
    </source>
</evidence>
<evidence type="ECO:0000313" key="1">
    <source>
        <dbReference type="EMBL" id="MCA9728483.1"/>
    </source>
</evidence>
<accession>A0A956M061</accession>
<reference evidence="1" key="1">
    <citation type="submission" date="2020-04" db="EMBL/GenBank/DDBJ databases">
        <authorList>
            <person name="Zhang T."/>
        </authorList>
    </citation>
    <scope>NUCLEOTIDE SEQUENCE</scope>
    <source>
        <strain evidence="1">HKST-UBA01</strain>
    </source>
</reference>
<proteinExistence type="predicted"/>
<dbReference type="Proteomes" id="UP000697710">
    <property type="component" value="Unassembled WGS sequence"/>
</dbReference>
<comment type="caution">
    <text evidence="1">The sequence shown here is derived from an EMBL/GenBank/DDBJ whole genome shotgun (WGS) entry which is preliminary data.</text>
</comment>
<gene>
    <name evidence="1" type="ORF">KC729_12415</name>
</gene>
<protein>
    <recommendedName>
        <fullName evidence="3">SGNH/GDSL hydrolase family protein</fullName>
    </recommendedName>
</protein>
<organism evidence="1 2">
    <name type="scientific">Eiseniibacteriota bacterium</name>
    <dbReference type="NCBI Taxonomy" id="2212470"/>
    <lineage>
        <taxon>Bacteria</taxon>
        <taxon>Candidatus Eiseniibacteriota</taxon>
    </lineage>
</organism>
<dbReference type="EMBL" id="JAGQHR010000396">
    <property type="protein sequence ID" value="MCA9728483.1"/>
    <property type="molecule type" value="Genomic_DNA"/>
</dbReference>